<reference evidence="2" key="1">
    <citation type="journal article" date="2020" name="Nat. Commun.">
        <title>Genome assembly of wild tea tree DASZ reveals pedigree and selection history of tea varieties.</title>
        <authorList>
            <person name="Zhang W."/>
            <person name="Zhang Y."/>
            <person name="Qiu H."/>
            <person name="Guo Y."/>
            <person name="Wan H."/>
            <person name="Zhang X."/>
            <person name="Scossa F."/>
            <person name="Alseekh S."/>
            <person name="Zhang Q."/>
            <person name="Wang P."/>
            <person name="Xu L."/>
            <person name="Schmidt M.H."/>
            <person name="Jia X."/>
            <person name="Li D."/>
            <person name="Zhu A."/>
            <person name="Guo F."/>
            <person name="Chen W."/>
            <person name="Ni D."/>
            <person name="Usadel B."/>
            <person name="Fernie A.R."/>
            <person name="Wen W."/>
        </authorList>
    </citation>
    <scope>NUCLEOTIDE SEQUENCE [LARGE SCALE GENOMIC DNA]</scope>
    <source>
        <strain evidence="2">cv. G240</strain>
    </source>
</reference>
<dbReference type="EMBL" id="JACBKZ010000014">
    <property type="protein sequence ID" value="KAF5934163.1"/>
    <property type="molecule type" value="Genomic_DNA"/>
</dbReference>
<evidence type="ECO:0000313" key="2">
    <source>
        <dbReference type="Proteomes" id="UP000593564"/>
    </source>
</evidence>
<comment type="caution">
    <text evidence="1">The sequence shown here is derived from an EMBL/GenBank/DDBJ whole genome shotgun (WGS) entry which is preliminary data.</text>
</comment>
<evidence type="ECO:0000313" key="1">
    <source>
        <dbReference type="EMBL" id="KAF5934163.1"/>
    </source>
</evidence>
<proteinExistence type="predicted"/>
<dbReference type="AlphaFoldDB" id="A0A7J7G0F6"/>
<organism evidence="1 2">
    <name type="scientific">Camellia sinensis</name>
    <name type="common">Tea plant</name>
    <name type="synonym">Thea sinensis</name>
    <dbReference type="NCBI Taxonomy" id="4442"/>
    <lineage>
        <taxon>Eukaryota</taxon>
        <taxon>Viridiplantae</taxon>
        <taxon>Streptophyta</taxon>
        <taxon>Embryophyta</taxon>
        <taxon>Tracheophyta</taxon>
        <taxon>Spermatophyta</taxon>
        <taxon>Magnoliopsida</taxon>
        <taxon>eudicotyledons</taxon>
        <taxon>Gunneridae</taxon>
        <taxon>Pentapetalae</taxon>
        <taxon>asterids</taxon>
        <taxon>Ericales</taxon>
        <taxon>Theaceae</taxon>
        <taxon>Camellia</taxon>
    </lineage>
</organism>
<reference evidence="1 2" key="2">
    <citation type="submission" date="2020-07" db="EMBL/GenBank/DDBJ databases">
        <title>Genome assembly of wild tea tree DASZ reveals pedigree and selection history of tea varieties.</title>
        <authorList>
            <person name="Zhang W."/>
        </authorList>
    </citation>
    <scope>NUCLEOTIDE SEQUENCE [LARGE SCALE GENOMIC DNA]</scope>
    <source>
        <strain evidence="2">cv. G240</strain>
        <tissue evidence="1">Leaf</tissue>
    </source>
</reference>
<gene>
    <name evidence="1" type="ORF">HYC85_030334</name>
</gene>
<sequence length="96" mass="11204">MGMELICWVSQFDFWVLLMPRFVLLPPRIVGHLHCKTHLRKCRLQHSLALQMNQVPLGVDTLLCMSSFDILSVADFIFIYRRVLDPLIARLRKPSP</sequence>
<name>A0A7J7G0F6_CAMSI</name>
<keyword evidence="2" id="KW-1185">Reference proteome</keyword>
<accession>A0A7J7G0F6</accession>
<dbReference type="Proteomes" id="UP000593564">
    <property type="component" value="Unassembled WGS sequence"/>
</dbReference>
<protein>
    <submittedName>
        <fullName evidence="1">Uncharacterized protein</fullName>
    </submittedName>
</protein>